<name>A0ABY6MYF6_9ALTE</name>
<sequence>MGSGKQQNALNKYLIGYSEPEVSRLNTISTQYAHTLVIPLYDEPFEIVNLLLNTEFHLTPSTNDQGVLFILVVNCPENGEQAAVDRTTHLLQQLTASVEPIFTRENLIFAKAGKTSTEKSSVERNNGVIIVDRCTEGRRIPKKQGVGLARKIGADIACQLISTETIKSPWIHSTDADVILPVNYFSCVQQVRKYDQAANTSGAMGENKGLPVALIYPFKHVPEKGYETASELYDWSLRYYVESIRCAGSRYAYHTIGSLIAVDFEAYAKVRGFPKRSGGEDFYLLNKLAKIGQITNLQTPVINIAARPSQRVPFGTGPAICKITENKQAIETHVFYHPCIFQQLNMVYTVIQQSWKVRDNQTVGCSAEILAALEGAYADFKIISKDITRQAVDALNTLGFVAAFKHATIQSGTEQQFIKQMTVWFDAFKTLKFVHYMRDHGYPSLTLKNVLKETCILSDELKERAEKLLSMTAD</sequence>
<dbReference type="Gene3D" id="3.90.550.10">
    <property type="entry name" value="Spore Coat Polysaccharide Biosynthesis Protein SpsA, Chain A"/>
    <property type="match status" value="1"/>
</dbReference>
<evidence type="ECO:0008006" key="3">
    <source>
        <dbReference type="Google" id="ProtNLM"/>
    </source>
</evidence>
<protein>
    <recommendedName>
        <fullName evidence="3">Glycosyltransferase 2-like domain-containing protein</fullName>
    </recommendedName>
</protein>
<dbReference type="RefSeq" id="WP_265046345.1">
    <property type="nucleotide sequence ID" value="NZ_CP100390.1"/>
</dbReference>
<dbReference type="Proteomes" id="UP001163739">
    <property type="component" value="Chromosome"/>
</dbReference>
<evidence type="ECO:0000313" key="2">
    <source>
        <dbReference type="Proteomes" id="UP001163739"/>
    </source>
</evidence>
<dbReference type="SUPFAM" id="SSF53448">
    <property type="entry name" value="Nucleotide-diphospho-sugar transferases"/>
    <property type="match status" value="1"/>
</dbReference>
<dbReference type="InterPro" id="IPR029044">
    <property type="entry name" value="Nucleotide-diphossugar_trans"/>
</dbReference>
<organism evidence="1 2">
    <name type="scientific">Alkalimarinus alittae</name>
    <dbReference type="NCBI Taxonomy" id="2961619"/>
    <lineage>
        <taxon>Bacteria</taxon>
        <taxon>Pseudomonadati</taxon>
        <taxon>Pseudomonadota</taxon>
        <taxon>Gammaproteobacteria</taxon>
        <taxon>Alteromonadales</taxon>
        <taxon>Alteromonadaceae</taxon>
        <taxon>Alkalimarinus</taxon>
    </lineage>
</organism>
<accession>A0ABY6MYF6</accession>
<evidence type="ECO:0000313" key="1">
    <source>
        <dbReference type="EMBL" id="UZE94853.1"/>
    </source>
</evidence>
<keyword evidence="2" id="KW-1185">Reference proteome</keyword>
<gene>
    <name evidence="1" type="ORF">NKI27_12270</name>
</gene>
<reference evidence="1" key="1">
    <citation type="submission" date="2022-06" db="EMBL/GenBank/DDBJ databases">
        <title>Alkalimarinus sp. nov., isolated from gut of a Alitta virens.</title>
        <authorList>
            <person name="Yang A.I."/>
            <person name="Shin N.-R."/>
        </authorList>
    </citation>
    <scope>NUCLEOTIDE SEQUENCE</scope>
    <source>
        <strain evidence="1">A2M4</strain>
    </source>
</reference>
<proteinExistence type="predicted"/>
<dbReference type="EMBL" id="CP100390">
    <property type="protein sequence ID" value="UZE94853.1"/>
    <property type="molecule type" value="Genomic_DNA"/>
</dbReference>